<dbReference type="Gene3D" id="1.10.730.10">
    <property type="entry name" value="Isoleucyl-tRNA Synthetase, Domain 1"/>
    <property type="match status" value="1"/>
</dbReference>
<dbReference type="PANTHER" id="PTHR11956:SF5">
    <property type="entry name" value="ARGININE--TRNA LIGASE, CYTOPLASMIC"/>
    <property type="match status" value="1"/>
</dbReference>
<dbReference type="GO" id="GO:0006420">
    <property type="term" value="P:arginyl-tRNA aminoacylation"/>
    <property type="evidence" value="ECO:0007669"/>
    <property type="project" value="UniProtKB-UniRule"/>
</dbReference>
<dbReference type="Pfam" id="PF00750">
    <property type="entry name" value="tRNA-synt_1d"/>
    <property type="match status" value="1"/>
</dbReference>
<evidence type="ECO:0000256" key="5">
    <source>
        <dbReference type="ARBA" id="ARBA00022840"/>
    </source>
</evidence>
<dbReference type="RefSeq" id="WP_132197603.1">
    <property type="nucleotide sequence ID" value="NZ_SMKY01000048.1"/>
</dbReference>
<dbReference type="Pfam" id="PF03485">
    <property type="entry name" value="Arg_tRNA_synt_N"/>
    <property type="match status" value="1"/>
</dbReference>
<dbReference type="NCBIfam" id="TIGR00456">
    <property type="entry name" value="argS"/>
    <property type="match status" value="1"/>
</dbReference>
<sequence>MPDPQLVLAARVRAALSAAFGPSYADADPVIRPSQFADLQANVALPLAKKLGRKPRDVADEIVANLDTAGVVSDVQVSGPGFINLTLSDTWIAGEAQRALEDARLAVPAADEPQKVVVEYSSPNVAKEMHVGHLRTTIVGDAIARILAFLGHDVVRDNHVGDWGTPFGMLIEHLLDLGEEAAARDDSSVSDLTAFYQAARGKFDGDEEFADRSRKRVVALQAGDAETLRLWNVLVDVSKRYFNAVYGRLGVTLTDDDIKGESFYNDLLAPTAQELEDKGIAVISDGALCAFPPGFKGREGEPLPVIIRKSDGGYNYSTTDLATIRYRVDTEHVDRMIYVVGAPQSLHFEMVFAVARTAGWLNDEVKADHAKIGNVLGTDGKILRTRAGGTVKLAELLDEAVERAGAAFDEVQHDASFDDATRAAIVQDVGIGAVKYADLSVALDSEYTFDFDRMISFHGKTGPYLQYAVARIRSIFRKGGLAPEDATGPIVLGHPAERALALELLGFGAVLKQAGDTAEPHRLASYIYSVADAYTTFHENCPVLKAPDEATKASRLALCAATLRTLVTALGLLGVPTPERM</sequence>
<dbReference type="PANTHER" id="PTHR11956">
    <property type="entry name" value="ARGINYL-TRNA SYNTHETASE"/>
    <property type="match status" value="1"/>
</dbReference>
<comment type="caution">
    <text evidence="13">The sequence shown here is derived from an EMBL/GenBank/DDBJ whole genome shotgun (WGS) entry which is preliminary data.</text>
</comment>
<name>A0A4R5BGK7_9ACTN</name>
<dbReference type="OrthoDB" id="9803211at2"/>
<dbReference type="AlphaFoldDB" id="A0A4R5BGK7"/>
<evidence type="ECO:0000256" key="6">
    <source>
        <dbReference type="ARBA" id="ARBA00022917"/>
    </source>
</evidence>
<keyword evidence="3 9" id="KW-0436">Ligase</keyword>
<dbReference type="SMART" id="SM01016">
    <property type="entry name" value="Arg_tRNA_synt_N"/>
    <property type="match status" value="1"/>
</dbReference>
<evidence type="ECO:0000256" key="3">
    <source>
        <dbReference type="ARBA" id="ARBA00022598"/>
    </source>
</evidence>
<evidence type="ECO:0000256" key="8">
    <source>
        <dbReference type="ARBA" id="ARBA00049339"/>
    </source>
</evidence>
<dbReference type="PRINTS" id="PR01038">
    <property type="entry name" value="TRNASYNTHARG"/>
</dbReference>
<keyword evidence="14" id="KW-1185">Reference proteome</keyword>
<feature type="short sequence motif" description="'HIGH' region" evidence="9">
    <location>
        <begin position="123"/>
        <end position="133"/>
    </location>
</feature>
<dbReference type="SUPFAM" id="SSF55190">
    <property type="entry name" value="Arginyl-tRNA synthetase (ArgRS), N-terminal 'additional' domain"/>
    <property type="match status" value="1"/>
</dbReference>
<feature type="domain" description="Arginyl tRNA synthetase N-terminal" evidence="12">
    <location>
        <begin position="6"/>
        <end position="87"/>
    </location>
</feature>
<dbReference type="SMART" id="SM00836">
    <property type="entry name" value="DALR_1"/>
    <property type="match status" value="1"/>
</dbReference>
<reference evidence="13 14" key="1">
    <citation type="submission" date="2019-03" db="EMBL/GenBank/DDBJ databases">
        <title>Draft genome sequences of novel Actinobacteria.</title>
        <authorList>
            <person name="Sahin N."/>
            <person name="Ay H."/>
            <person name="Saygin H."/>
        </authorList>
    </citation>
    <scope>NUCLEOTIDE SEQUENCE [LARGE SCALE GENOMIC DNA]</scope>
    <source>
        <strain evidence="13 14">DSM 45941</strain>
    </source>
</reference>
<dbReference type="InterPro" id="IPR005148">
    <property type="entry name" value="Arg-tRNA-synth_N"/>
</dbReference>
<keyword evidence="6 9" id="KW-0648">Protein biosynthesis</keyword>
<keyword evidence="7 9" id="KW-0030">Aminoacyl-tRNA synthetase</keyword>
<dbReference type="InterPro" id="IPR014729">
    <property type="entry name" value="Rossmann-like_a/b/a_fold"/>
</dbReference>
<dbReference type="PROSITE" id="PS00178">
    <property type="entry name" value="AA_TRNA_LIGASE_I"/>
    <property type="match status" value="1"/>
</dbReference>
<dbReference type="FunFam" id="3.40.50.620:FF:000116">
    <property type="entry name" value="Arginine--tRNA ligase"/>
    <property type="match status" value="1"/>
</dbReference>
<evidence type="ECO:0000256" key="4">
    <source>
        <dbReference type="ARBA" id="ARBA00022741"/>
    </source>
</evidence>
<keyword evidence="5 9" id="KW-0067">ATP-binding</keyword>
<dbReference type="EMBL" id="SMKY01000048">
    <property type="protein sequence ID" value="TDD84056.1"/>
    <property type="molecule type" value="Genomic_DNA"/>
</dbReference>
<dbReference type="InterPro" id="IPR036695">
    <property type="entry name" value="Arg-tRNA-synth_N_sf"/>
</dbReference>
<evidence type="ECO:0000313" key="14">
    <source>
        <dbReference type="Proteomes" id="UP000295578"/>
    </source>
</evidence>
<dbReference type="InterPro" id="IPR009080">
    <property type="entry name" value="tRNAsynth_Ia_anticodon-bd"/>
</dbReference>
<protein>
    <recommendedName>
        <fullName evidence="9">Arginine--tRNA ligase</fullName>
        <ecNumber evidence="9">6.1.1.19</ecNumber>
    </recommendedName>
    <alternativeName>
        <fullName evidence="9">Arginyl-tRNA synthetase</fullName>
        <shortName evidence="9">ArgRS</shortName>
    </alternativeName>
</protein>
<evidence type="ECO:0000256" key="9">
    <source>
        <dbReference type="HAMAP-Rule" id="MF_00123"/>
    </source>
</evidence>
<dbReference type="Proteomes" id="UP000295578">
    <property type="component" value="Unassembled WGS sequence"/>
</dbReference>
<dbReference type="CDD" id="cd07956">
    <property type="entry name" value="Anticodon_Ia_Arg"/>
    <property type="match status" value="1"/>
</dbReference>
<gene>
    <name evidence="9" type="primary">argS</name>
    <name evidence="13" type="ORF">E1293_13615</name>
</gene>
<dbReference type="EC" id="6.1.1.19" evidence="9"/>
<evidence type="ECO:0000256" key="10">
    <source>
        <dbReference type="RuleBase" id="RU363038"/>
    </source>
</evidence>
<dbReference type="Gene3D" id="3.40.50.620">
    <property type="entry name" value="HUPs"/>
    <property type="match status" value="1"/>
</dbReference>
<dbReference type="InterPro" id="IPR001412">
    <property type="entry name" value="aa-tRNA-synth_I_CS"/>
</dbReference>
<dbReference type="GO" id="GO:0005737">
    <property type="term" value="C:cytoplasm"/>
    <property type="evidence" value="ECO:0007669"/>
    <property type="project" value="UniProtKB-SubCell"/>
</dbReference>
<evidence type="ECO:0000313" key="13">
    <source>
        <dbReference type="EMBL" id="TDD84056.1"/>
    </source>
</evidence>
<dbReference type="InterPro" id="IPR035684">
    <property type="entry name" value="ArgRS_core"/>
</dbReference>
<proteinExistence type="inferred from homology"/>
<accession>A0A4R5BGK7</accession>
<dbReference type="HAMAP" id="MF_00123">
    <property type="entry name" value="Arg_tRNA_synth"/>
    <property type="match status" value="1"/>
</dbReference>
<dbReference type="SUPFAM" id="SSF47323">
    <property type="entry name" value="Anticodon-binding domain of a subclass of class I aminoacyl-tRNA synthetases"/>
    <property type="match status" value="1"/>
</dbReference>
<comment type="subunit">
    <text evidence="9">Monomer.</text>
</comment>
<organism evidence="13 14">
    <name type="scientific">Actinomadura darangshiensis</name>
    <dbReference type="NCBI Taxonomy" id="705336"/>
    <lineage>
        <taxon>Bacteria</taxon>
        <taxon>Bacillati</taxon>
        <taxon>Actinomycetota</taxon>
        <taxon>Actinomycetes</taxon>
        <taxon>Streptosporangiales</taxon>
        <taxon>Thermomonosporaceae</taxon>
        <taxon>Actinomadura</taxon>
    </lineage>
</organism>
<comment type="catalytic activity">
    <reaction evidence="8 9">
        <text>tRNA(Arg) + L-arginine + ATP = L-arginyl-tRNA(Arg) + AMP + diphosphate</text>
        <dbReference type="Rhea" id="RHEA:20301"/>
        <dbReference type="Rhea" id="RHEA-COMP:9658"/>
        <dbReference type="Rhea" id="RHEA-COMP:9673"/>
        <dbReference type="ChEBI" id="CHEBI:30616"/>
        <dbReference type="ChEBI" id="CHEBI:32682"/>
        <dbReference type="ChEBI" id="CHEBI:33019"/>
        <dbReference type="ChEBI" id="CHEBI:78442"/>
        <dbReference type="ChEBI" id="CHEBI:78513"/>
        <dbReference type="ChEBI" id="CHEBI:456215"/>
        <dbReference type="EC" id="6.1.1.19"/>
    </reaction>
</comment>
<evidence type="ECO:0000256" key="7">
    <source>
        <dbReference type="ARBA" id="ARBA00023146"/>
    </source>
</evidence>
<evidence type="ECO:0000259" key="12">
    <source>
        <dbReference type="SMART" id="SM01016"/>
    </source>
</evidence>
<dbReference type="InterPro" id="IPR001278">
    <property type="entry name" value="Arg-tRNA-ligase"/>
</dbReference>
<dbReference type="GO" id="GO:0004814">
    <property type="term" value="F:arginine-tRNA ligase activity"/>
    <property type="evidence" value="ECO:0007669"/>
    <property type="project" value="UniProtKB-UniRule"/>
</dbReference>
<dbReference type="InterPro" id="IPR008909">
    <property type="entry name" value="DALR_anticod-bd"/>
</dbReference>
<dbReference type="Gene3D" id="3.30.1360.70">
    <property type="entry name" value="Arginyl tRNA synthetase N-terminal domain"/>
    <property type="match status" value="1"/>
</dbReference>
<comment type="similarity">
    <text evidence="1 9 10">Belongs to the class-I aminoacyl-tRNA synthetase family.</text>
</comment>
<dbReference type="GO" id="GO:0005524">
    <property type="term" value="F:ATP binding"/>
    <property type="evidence" value="ECO:0007669"/>
    <property type="project" value="UniProtKB-UniRule"/>
</dbReference>
<dbReference type="CDD" id="cd00671">
    <property type="entry name" value="ArgRS_core"/>
    <property type="match status" value="1"/>
</dbReference>
<keyword evidence="4 9" id="KW-0547">Nucleotide-binding</keyword>
<comment type="subcellular location">
    <subcellularLocation>
        <location evidence="9">Cytoplasm</location>
    </subcellularLocation>
</comment>
<feature type="domain" description="DALR anticodon binding" evidence="11">
    <location>
        <begin position="465"/>
        <end position="581"/>
    </location>
</feature>
<dbReference type="Pfam" id="PF05746">
    <property type="entry name" value="DALR_1"/>
    <property type="match status" value="1"/>
</dbReference>
<dbReference type="SUPFAM" id="SSF52374">
    <property type="entry name" value="Nucleotidylyl transferase"/>
    <property type="match status" value="1"/>
</dbReference>
<evidence type="ECO:0000259" key="11">
    <source>
        <dbReference type="SMART" id="SM00836"/>
    </source>
</evidence>
<evidence type="ECO:0000256" key="1">
    <source>
        <dbReference type="ARBA" id="ARBA00005594"/>
    </source>
</evidence>
<keyword evidence="2 9" id="KW-0963">Cytoplasm</keyword>
<evidence type="ECO:0000256" key="2">
    <source>
        <dbReference type="ARBA" id="ARBA00022490"/>
    </source>
</evidence>